<dbReference type="CDD" id="cd06261">
    <property type="entry name" value="TM_PBP2"/>
    <property type="match status" value="1"/>
</dbReference>
<feature type="transmembrane region" description="Helical" evidence="7">
    <location>
        <begin position="69"/>
        <end position="95"/>
    </location>
</feature>
<dbReference type="Proteomes" id="UP000683246">
    <property type="component" value="Chromosome"/>
</dbReference>
<evidence type="ECO:0000256" key="6">
    <source>
        <dbReference type="ARBA" id="ARBA00023136"/>
    </source>
</evidence>
<dbReference type="PROSITE" id="PS50928">
    <property type="entry name" value="ABC_TM1"/>
    <property type="match status" value="1"/>
</dbReference>
<feature type="domain" description="ABC transmembrane type-1" evidence="8">
    <location>
        <begin position="70"/>
        <end position="262"/>
    </location>
</feature>
<evidence type="ECO:0000256" key="1">
    <source>
        <dbReference type="ARBA" id="ARBA00004651"/>
    </source>
</evidence>
<name>A0A8J8SJ38_9FIRM</name>
<dbReference type="GO" id="GO:0042956">
    <property type="term" value="P:maltodextrin transmembrane transport"/>
    <property type="evidence" value="ECO:0007669"/>
    <property type="project" value="TreeGrafter"/>
</dbReference>
<organism evidence="9 10">
    <name type="scientific">Vallitalea pronyensis</name>
    <dbReference type="NCBI Taxonomy" id="1348613"/>
    <lineage>
        <taxon>Bacteria</taxon>
        <taxon>Bacillati</taxon>
        <taxon>Bacillota</taxon>
        <taxon>Clostridia</taxon>
        <taxon>Lachnospirales</taxon>
        <taxon>Vallitaleaceae</taxon>
        <taxon>Vallitalea</taxon>
    </lineage>
</organism>
<evidence type="ECO:0000256" key="4">
    <source>
        <dbReference type="ARBA" id="ARBA00022692"/>
    </source>
</evidence>
<evidence type="ECO:0000256" key="5">
    <source>
        <dbReference type="ARBA" id="ARBA00022989"/>
    </source>
</evidence>
<keyword evidence="10" id="KW-1185">Reference proteome</keyword>
<feature type="transmembrane region" description="Helical" evidence="7">
    <location>
        <begin position="107"/>
        <end position="129"/>
    </location>
</feature>
<feature type="transmembrane region" description="Helical" evidence="7">
    <location>
        <begin position="7"/>
        <end position="32"/>
    </location>
</feature>
<dbReference type="GO" id="GO:0015423">
    <property type="term" value="F:ABC-type maltose transporter activity"/>
    <property type="evidence" value="ECO:0007669"/>
    <property type="project" value="TreeGrafter"/>
</dbReference>
<dbReference type="SUPFAM" id="SSF161098">
    <property type="entry name" value="MetI-like"/>
    <property type="match status" value="1"/>
</dbReference>
<dbReference type="KEGG" id="vpy:HZI73_02240"/>
<keyword evidence="6 7" id="KW-0472">Membrane</keyword>
<dbReference type="PANTHER" id="PTHR32243">
    <property type="entry name" value="MALTOSE TRANSPORT SYSTEM PERMEASE-RELATED"/>
    <property type="match status" value="1"/>
</dbReference>
<feature type="transmembrane region" description="Helical" evidence="7">
    <location>
        <begin position="241"/>
        <end position="262"/>
    </location>
</feature>
<evidence type="ECO:0000256" key="7">
    <source>
        <dbReference type="RuleBase" id="RU363032"/>
    </source>
</evidence>
<sequence>MERIKEIILYTGIYMLLLLVAVAILYPVIWIVGSAFNEGSSLASSTAIPRHPTLHNFVRLFEETDYKKWYMNTLMIAVLNMIASVILTGTMGYVFARLKFAGKRFGLLSILILQMFPSFMGLIAIYVLFLNFGLLNQPLALVIIYGAGQIPYNTWLVKGYLKNVPLSLDEAAYIDGANKLQTYIKIILPVMFPILTFVAVTQFMVPWFDFILPSFLITSSDKKTLAVGLYELINGQANNNFTMFAAGSVLVAGPVAILYLFLQKYLVEGLSAGANKG</sequence>
<gene>
    <name evidence="9" type="ORF">HZI73_02240</name>
</gene>
<protein>
    <submittedName>
        <fullName evidence="9">Sugar ABC transporter permease</fullName>
    </submittedName>
</protein>
<dbReference type="InterPro" id="IPR000515">
    <property type="entry name" value="MetI-like"/>
</dbReference>
<evidence type="ECO:0000259" key="8">
    <source>
        <dbReference type="PROSITE" id="PS50928"/>
    </source>
</evidence>
<dbReference type="Gene3D" id="1.10.3720.10">
    <property type="entry name" value="MetI-like"/>
    <property type="match status" value="1"/>
</dbReference>
<dbReference type="Pfam" id="PF00528">
    <property type="entry name" value="BPD_transp_1"/>
    <property type="match status" value="1"/>
</dbReference>
<keyword evidence="4 7" id="KW-0812">Transmembrane</keyword>
<proteinExistence type="inferred from homology"/>
<comment type="similarity">
    <text evidence="7">Belongs to the binding-protein-dependent transport system permease family.</text>
</comment>
<dbReference type="GO" id="GO:0005886">
    <property type="term" value="C:plasma membrane"/>
    <property type="evidence" value="ECO:0007669"/>
    <property type="project" value="UniProtKB-SubCell"/>
</dbReference>
<dbReference type="InterPro" id="IPR050901">
    <property type="entry name" value="BP-dep_ABC_trans_perm"/>
</dbReference>
<feature type="transmembrane region" description="Helical" evidence="7">
    <location>
        <begin position="135"/>
        <end position="152"/>
    </location>
</feature>
<dbReference type="AlphaFoldDB" id="A0A8J8SJ38"/>
<keyword evidence="3" id="KW-1003">Cell membrane</keyword>
<keyword evidence="2 7" id="KW-0813">Transport</keyword>
<feature type="transmembrane region" description="Helical" evidence="7">
    <location>
        <begin position="186"/>
        <end position="208"/>
    </location>
</feature>
<dbReference type="InterPro" id="IPR035906">
    <property type="entry name" value="MetI-like_sf"/>
</dbReference>
<comment type="subcellular location">
    <subcellularLocation>
        <location evidence="1 7">Cell membrane</location>
        <topology evidence="1 7">Multi-pass membrane protein</topology>
    </subcellularLocation>
</comment>
<evidence type="ECO:0000256" key="3">
    <source>
        <dbReference type="ARBA" id="ARBA00022475"/>
    </source>
</evidence>
<evidence type="ECO:0000313" key="10">
    <source>
        <dbReference type="Proteomes" id="UP000683246"/>
    </source>
</evidence>
<reference evidence="9" key="1">
    <citation type="submission" date="2020-07" db="EMBL/GenBank/DDBJ databases">
        <title>Vallitalea pronyensis genome.</title>
        <authorList>
            <person name="Postec A."/>
        </authorList>
    </citation>
    <scope>NUCLEOTIDE SEQUENCE</scope>
    <source>
        <strain evidence="9">FatNI3</strain>
    </source>
</reference>
<keyword evidence="5 7" id="KW-1133">Transmembrane helix</keyword>
<dbReference type="EMBL" id="CP058649">
    <property type="protein sequence ID" value="QUI25570.1"/>
    <property type="molecule type" value="Genomic_DNA"/>
</dbReference>
<dbReference type="PANTHER" id="PTHR32243:SF34">
    <property type="entry name" value="GALACTOOLIGOSACCHARIDES TRANSPORT SYSTEM PERMEASE PROTEIN GANQ"/>
    <property type="match status" value="1"/>
</dbReference>
<evidence type="ECO:0000313" key="9">
    <source>
        <dbReference type="EMBL" id="QUI25570.1"/>
    </source>
</evidence>
<evidence type="ECO:0000256" key="2">
    <source>
        <dbReference type="ARBA" id="ARBA00022448"/>
    </source>
</evidence>
<accession>A0A8J8SJ38</accession>